<dbReference type="AlphaFoldDB" id="A0AAQ1GDW9"/>
<name>A0AAQ1GDW9_9BURK</name>
<dbReference type="SMART" id="SM01130">
    <property type="entry name" value="DHDPS"/>
    <property type="match status" value="1"/>
</dbReference>
<dbReference type="InterPro" id="IPR013785">
    <property type="entry name" value="Aldolase_TIM"/>
</dbReference>
<dbReference type="PIRSF" id="PIRSF001365">
    <property type="entry name" value="DHDPS"/>
    <property type="match status" value="1"/>
</dbReference>
<gene>
    <name evidence="4" type="ORF">SAMN05216550_104278</name>
</gene>
<dbReference type="PANTHER" id="PTHR12128">
    <property type="entry name" value="DIHYDRODIPICOLINATE SYNTHASE"/>
    <property type="match status" value="1"/>
</dbReference>
<sequence>MIPAREFPFHGVYAATLCPLDAEGRHLDEAALRRHLAQVASVDGIVGLLINGHAGENFALSREEKRRVVEIAREVCGAQSIIVAGINSEDSYQAQAHADDAKAADADALLLFPPYSWTLSTDLATVVTHHRITNANAQLPLMLYQAGVGTGAMAYTPEMLAALVALPNVVAIKEGSWETARYEANRRLVQALAPHVAVMASGDEHLMTCFAVGTEGSLVSLAAVVPELIVELYRAMQSNDLVTARKVHERVYPLAKAIYGTAPGFLANARLKACLHLLGHLPGAAMRPPVAPLDAQEMHALEAALAHALHKDSAHSADLTDSAVSHRSHS</sequence>
<reference evidence="4 5" key="1">
    <citation type="submission" date="2016-10" db="EMBL/GenBank/DDBJ databases">
        <authorList>
            <person name="Varghese N."/>
            <person name="Submissions S."/>
        </authorList>
    </citation>
    <scope>NUCLEOTIDE SEQUENCE [LARGE SCALE GENOMIC DNA]</scope>
    <source>
        <strain evidence="4 5">LMG 22274</strain>
    </source>
</reference>
<protein>
    <submittedName>
        <fullName evidence="4">4-hydroxy-tetrahydrodipicolinate synthase</fullName>
    </submittedName>
</protein>
<dbReference type="RefSeq" id="WP_074982504.1">
    <property type="nucleotide sequence ID" value="NZ_CADFGN010000007.1"/>
</dbReference>
<dbReference type="InterPro" id="IPR002220">
    <property type="entry name" value="DapA-like"/>
</dbReference>
<accession>A0AAQ1GDW9</accession>
<comment type="similarity">
    <text evidence="2">Belongs to the DapA family.</text>
</comment>
<evidence type="ECO:0000256" key="3">
    <source>
        <dbReference type="PIRSR" id="PIRSR001365-1"/>
    </source>
</evidence>
<proteinExistence type="inferred from homology"/>
<evidence type="ECO:0000256" key="1">
    <source>
        <dbReference type="ARBA" id="ARBA00023239"/>
    </source>
</evidence>
<dbReference type="PANTHER" id="PTHR12128:SF72">
    <property type="entry name" value="DIHYDRODIPICOLINATE SYNTHASE"/>
    <property type="match status" value="1"/>
</dbReference>
<dbReference type="GO" id="GO:0008840">
    <property type="term" value="F:4-hydroxy-tetrahydrodipicolinate synthase activity"/>
    <property type="evidence" value="ECO:0007669"/>
    <property type="project" value="TreeGrafter"/>
</dbReference>
<evidence type="ECO:0000313" key="4">
    <source>
        <dbReference type="EMBL" id="SEJ39228.1"/>
    </source>
</evidence>
<feature type="active site" description="Schiff-base intermediate with substrate" evidence="3">
    <location>
        <position position="173"/>
    </location>
</feature>
<evidence type="ECO:0000256" key="2">
    <source>
        <dbReference type="PIRNR" id="PIRNR001365"/>
    </source>
</evidence>
<dbReference type="Proteomes" id="UP000183529">
    <property type="component" value="Unassembled WGS sequence"/>
</dbReference>
<organism evidence="4 5">
    <name type="scientific">Paraburkholderia tropica</name>
    <dbReference type="NCBI Taxonomy" id="92647"/>
    <lineage>
        <taxon>Bacteria</taxon>
        <taxon>Pseudomonadati</taxon>
        <taxon>Pseudomonadota</taxon>
        <taxon>Betaproteobacteria</taxon>
        <taxon>Burkholderiales</taxon>
        <taxon>Burkholderiaceae</taxon>
        <taxon>Paraburkholderia</taxon>
    </lineage>
</organism>
<dbReference type="Gene3D" id="3.20.20.70">
    <property type="entry name" value="Aldolase class I"/>
    <property type="match status" value="1"/>
</dbReference>
<dbReference type="CDD" id="cd00408">
    <property type="entry name" value="DHDPS-like"/>
    <property type="match status" value="1"/>
</dbReference>
<evidence type="ECO:0000313" key="5">
    <source>
        <dbReference type="Proteomes" id="UP000183529"/>
    </source>
</evidence>
<dbReference type="EMBL" id="FNZM01000004">
    <property type="protein sequence ID" value="SEJ39228.1"/>
    <property type="molecule type" value="Genomic_DNA"/>
</dbReference>
<feature type="active site" description="Proton donor/acceptor" evidence="3">
    <location>
        <position position="144"/>
    </location>
</feature>
<dbReference type="Pfam" id="PF00701">
    <property type="entry name" value="DHDPS"/>
    <property type="match status" value="1"/>
</dbReference>
<dbReference type="SUPFAM" id="SSF51569">
    <property type="entry name" value="Aldolase"/>
    <property type="match status" value="1"/>
</dbReference>
<comment type="caution">
    <text evidence="4">The sequence shown here is derived from an EMBL/GenBank/DDBJ whole genome shotgun (WGS) entry which is preliminary data.</text>
</comment>
<keyword evidence="1 2" id="KW-0456">Lyase</keyword>